<feature type="compositionally biased region" description="Basic and acidic residues" evidence="2">
    <location>
        <begin position="207"/>
        <end position="219"/>
    </location>
</feature>
<reference evidence="5" key="1">
    <citation type="submission" date="2016-04" db="EMBL/GenBank/DDBJ databases">
        <authorList>
            <person name="Nguyen H.D."/>
            <person name="Kesanakurti P."/>
            <person name="Cullis J."/>
            <person name="Levesque C.A."/>
            <person name="Hambleton S."/>
        </authorList>
    </citation>
    <scope>NUCLEOTIDE SEQUENCE</scope>
    <source>
        <strain evidence="5">DAOMC 238032</strain>
    </source>
</reference>
<dbReference type="Proteomes" id="UP000836402">
    <property type="component" value="Unassembled WGS sequence"/>
</dbReference>
<dbReference type="InterPro" id="IPR000504">
    <property type="entry name" value="RRM_dom"/>
</dbReference>
<feature type="domain" description="RRM" evidence="3">
    <location>
        <begin position="14"/>
        <end position="91"/>
    </location>
</feature>
<keyword evidence="1" id="KW-0694">RNA-binding</keyword>
<dbReference type="SUPFAM" id="SSF54928">
    <property type="entry name" value="RNA-binding domain, RBD"/>
    <property type="match status" value="1"/>
</dbReference>
<evidence type="ECO:0000313" key="5">
    <source>
        <dbReference type="EMBL" id="KAE8263611.1"/>
    </source>
</evidence>
<feature type="compositionally biased region" description="Basic and acidic residues" evidence="2">
    <location>
        <begin position="107"/>
        <end position="188"/>
    </location>
</feature>
<dbReference type="InterPro" id="IPR035979">
    <property type="entry name" value="RBD_domain_sf"/>
</dbReference>
<reference evidence="5" key="2">
    <citation type="journal article" date="2019" name="IMA Fungus">
        <title>Genome sequencing and comparison of five Tilletia species to identify candidate genes for the detection of regulated species infecting wheat.</title>
        <authorList>
            <person name="Nguyen H.D.T."/>
            <person name="Sultana T."/>
            <person name="Kesanakurti P."/>
            <person name="Hambleton S."/>
        </authorList>
    </citation>
    <scope>NUCLEOTIDE SEQUENCE</scope>
    <source>
        <strain evidence="5">DAOMC 238032</strain>
    </source>
</reference>
<dbReference type="EMBL" id="CAJHJG010000203">
    <property type="protein sequence ID" value="CAD6899291.1"/>
    <property type="molecule type" value="Genomic_DNA"/>
</dbReference>
<dbReference type="AlphaFoldDB" id="A0A177V7Y7"/>
<dbReference type="InterPro" id="IPR012677">
    <property type="entry name" value="Nucleotide-bd_a/b_plait_sf"/>
</dbReference>
<evidence type="ECO:0000313" key="6">
    <source>
        <dbReference type="Proteomes" id="UP000077671"/>
    </source>
</evidence>
<dbReference type="Pfam" id="PF00076">
    <property type="entry name" value="RRM_1"/>
    <property type="match status" value="1"/>
</dbReference>
<evidence type="ECO:0000259" key="3">
    <source>
        <dbReference type="PROSITE" id="PS50102"/>
    </source>
</evidence>
<dbReference type="PROSITE" id="PS50102">
    <property type="entry name" value="RRM"/>
    <property type="match status" value="1"/>
</dbReference>
<proteinExistence type="predicted"/>
<organism evidence="5 6">
    <name type="scientific">Tilletia caries</name>
    <name type="common">wheat bunt fungus</name>
    <dbReference type="NCBI Taxonomy" id="13290"/>
    <lineage>
        <taxon>Eukaryota</taxon>
        <taxon>Fungi</taxon>
        <taxon>Dikarya</taxon>
        <taxon>Basidiomycota</taxon>
        <taxon>Ustilaginomycotina</taxon>
        <taxon>Exobasidiomycetes</taxon>
        <taxon>Tilletiales</taxon>
        <taxon>Tilletiaceae</taxon>
        <taxon>Tilletia</taxon>
    </lineage>
</organism>
<sequence length="251" mass="29207">MPYGGGPPRGGGRTTLFVAGFPPDMRAKELAYEFERMGPLLRCDIPAVKNPNAKPYAFIEYEDPRDAEDAHRRMHNMRFGEYTIGIQFAKNAPSSSWRYDGGGRGPPPRERSPPRRRDDYRRGDDRDYRRGGDDRDRDYRRDDRRDDRDYVKSERRDDRDYVKSERRDDRDDFRGDRRDDRDDRDRAGSSRPRSLSPPRRSSVRGSVARDDADRDRETSRPPLDTDTARPAADDDDDRKGDEDGNGKTGWE</sequence>
<feature type="region of interest" description="Disordered" evidence="2">
    <location>
        <begin position="93"/>
        <end position="251"/>
    </location>
</feature>
<reference evidence="4" key="3">
    <citation type="submission" date="2020-10" db="EMBL/GenBank/DDBJ databases">
        <authorList>
            <person name="Sedaghatjoo S."/>
        </authorList>
    </citation>
    <scope>NUCLEOTIDE SEQUENCE</scope>
    <source>
        <strain evidence="4">AZH3</strain>
    </source>
</reference>
<feature type="compositionally biased region" description="Basic and acidic residues" evidence="2">
    <location>
        <begin position="237"/>
        <end position="251"/>
    </location>
</feature>
<evidence type="ECO:0000256" key="2">
    <source>
        <dbReference type="SAM" id="MobiDB-lite"/>
    </source>
</evidence>
<accession>A0A177V7Y7</accession>
<evidence type="ECO:0000313" key="7">
    <source>
        <dbReference type="Proteomes" id="UP000836402"/>
    </source>
</evidence>
<dbReference type="Gene3D" id="3.30.70.330">
    <property type="match status" value="1"/>
</dbReference>
<dbReference type="EMBL" id="LWDD02000128">
    <property type="protein sequence ID" value="KAE8263611.1"/>
    <property type="molecule type" value="Genomic_DNA"/>
</dbReference>
<feature type="compositionally biased region" description="Low complexity" evidence="2">
    <location>
        <begin position="189"/>
        <end position="206"/>
    </location>
</feature>
<dbReference type="InterPro" id="IPR050907">
    <property type="entry name" value="SRSF"/>
</dbReference>
<name>A0A177V7Y7_9BASI</name>
<dbReference type="PANTHER" id="PTHR23147">
    <property type="entry name" value="SERINE/ARGININE RICH SPLICING FACTOR"/>
    <property type="match status" value="1"/>
</dbReference>
<evidence type="ECO:0000313" key="4">
    <source>
        <dbReference type="EMBL" id="CAD6899291.1"/>
    </source>
</evidence>
<dbReference type="GO" id="GO:0003723">
    <property type="term" value="F:RNA binding"/>
    <property type="evidence" value="ECO:0007669"/>
    <property type="project" value="UniProtKB-UniRule"/>
</dbReference>
<keyword evidence="7" id="KW-1185">Reference proteome</keyword>
<dbReference type="SMART" id="SM00360">
    <property type="entry name" value="RRM"/>
    <property type="match status" value="1"/>
</dbReference>
<comment type="caution">
    <text evidence="5">The sequence shown here is derived from an EMBL/GenBank/DDBJ whole genome shotgun (WGS) entry which is preliminary data.</text>
</comment>
<evidence type="ECO:0000256" key="1">
    <source>
        <dbReference type="PROSITE-ProRule" id="PRU00176"/>
    </source>
</evidence>
<protein>
    <recommendedName>
        <fullName evidence="3">RRM domain-containing protein</fullName>
    </recommendedName>
</protein>
<dbReference type="Proteomes" id="UP000077671">
    <property type="component" value="Unassembled WGS sequence"/>
</dbReference>
<gene>
    <name evidence="5" type="ORF">A4X03_0g1554</name>
    <name evidence="4" type="ORF">JKIAZH3_G5419</name>
</gene>